<dbReference type="PATRIC" id="fig|1006006.8.peg.1126"/>
<reference evidence="1 2" key="1">
    <citation type="journal article" date="2011" name="J. Bacteriol.">
        <title>Complete genome sequence of Metallosphaera cuprina, a metal sulfide-oxidizing archaeon from a hot spring.</title>
        <authorList>
            <person name="Liu L.J."/>
            <person name="You X.Y."/>
            <person name="Zheng H."/>
            <person name="Wang S."/>
            <person name="Jiang C.Y."/>
            <person name="Liu S.J."/>
        </authorList>
    </citation>
    <scope>NUCLEOTIDE SEQUENCE [LARGE SCALE GENOMIC DNA]</scope>
    <source>
        <strain evidence="1 2">Ar-4</strain>
    </source>
</reference>
<name>F4G338_METCR</name>
<evidence type="ECO:0000313" key="2">
    <source>
        <dbReference type="Proteomes" id="UP000007812"/>
    </source>
</evidence>
<dbReference type="Proteomes" id="UP000007812">
    <property type="component" value="Chromosome"/>
</dbReference>
<dbReference type="EMBL" id="CP002656">
    <property type="protein sequence ID" value="AEB95236.1"/>
    <property type="molecule type" value="Genomic_DNA"/>
</dbReference>
<dbReference type="KEGG" id="mcn:Mcup_1131"/>
<keyword evidence="2" id="KW-1185">Reference proteome</keyword>
<sequence length="48" mass="5449">MLFPFLSLIQKLTYLLAQDEKKISLSEVRANSIEAKFTCGKKDCLKEG</sequence>
<protein>
    <submittedName>
        <fullName evidence="1">Uncharacterized protein</fullName>
    </submittedName>
</protein>
<dbReference type="HOGENOM" id="CLU_3147947_0_0_2"/>
<accession>F4G338</accession>
<dbReference type="AlphaFoldDB" id="F4G338"/>
<evidence type="ECO:0000313" key="1">
    <source>
        <dbReference type="EMBL" id="AEB95236.1"/>
    </source>
</evidence>
<organism evidence="1 2">
    <name type="scientific">Metallosphaera cuprina (strain Ar-4)</name>
    <dbReference type="NCBI Taxonomy" id="1006006"/>
    <lineage>
        <taxon>Archaea</taxon>
        <taxon>Thermoproteota</taxon>
        <taxon>Thermoprotei</taxon>
        <taxon>Sulfolobales</taxon>
        <taxon>Sulfolobaceae</taxon>
        <taxon>Metallosphaera</taxon>
    </lineage>
</organism>
<gene>
    <name evidence="1" type="ordered locus">Mcup_1131</name>
</gene>
<proteinExistence type="predicted"/>